<proteinExistence type="predicted"/>
<dbReference type="Proteomes" id="UP000314294">
    <property type="component" value="Unassembled WGS sequence"/>
</dbReference>
<feature type="compositionally biased region" description="Polar residues" evidence="1">
    <location>
        <begin position="73"/>
        <end position="87"/>
    </location>
</feature>
<gene>
    <name evidence="2" type="ORF">EYF80_012600</name>
</gene>
<feature type="region of interest" description="Disordered" evidence="1">
    <location>
        <begin position="55"/>
        <end position="87"/>
    </location>
</feature>
<accession>A0A4Z2IHD6</accession>
<organism evidence="2 3">
    <name type="scientific">Liparis tanakae</name>
    <name type="common">Tanaka's snailfish</name>
    <dbReference type="NCBI Taxonomy" id="230148"/>
    <lineage>
        <taxon>Eukaryota</taxon>
        <taxon>Metazoa</taxon>
        <taxon>Chordata</taxon>
        <taxon>Craniata</taxon>
        <taxon>Vertebrata</taxon>
        <taxon>Euteleostomi</taxon>
        <taxon>Actinopterygii</taxon>
        <taxon>Neopterygii</taxon>
        <taxon>Teleostei</taxon>
        <taxon>Neoteleostei</taxon>
        <taxon>Acanthomorphata</taxon>
        <taxon>Eupercaria</taxon>
        <taxon>Perciformes</taxon>
        <taxon>Cottioidei</taxon>
        <taxon>Cottales</taxon>
        <taxon>Liparidae</taxon>
        <taxon>Liparis</taxon>
    </lineage>
</organism>
<name>A0A4Z2IHD6_9TELE</name>
<evidence type="ECO:0000313" key="3">
    <source>
        <dbReference type="Proteomes" id="UP000314294"/>
    </source>
</evidence>
<evidence type="ECO:0000256" key="1">
    <source>
        <dbReference type="SAM" id="MobiDB-lite"/>
    </source>
</evidence>
<reference evidence="2 3" key="1">
    <citation type="submission" date="2019-03" db="EMBL/GenBank/DDBJ databases">
        <title>First draft genome of Liparis tanakae, snailfish: a comprehensive survey of snailfish specific genes.</title>
        <authorList>
            <person name="Kim W."/>
            <person name="Song I."/>
            <person name="Jeong J.-H."/>
            <person name="Kim D."/>
            <person name="Kim S."/>
            <person name="Ryu S."/>
            <person name="Song J.Y."/>
            <person name="Lee S.K."/>
        </authorList>
    </citation>
    <scope>NUCLEOTIDE SEQUENCE [LARGE SCALE GENOMIC DNA]</scope>
    <source>
        <tissue evidence="2">Muscle</tissue>
    </source>
</reference>
<dbReference type="AlphaFoldDB" id="A0A4Z2IHD6"/>
<protein>
    <submittedName>
        <fullName evidence="2">Uncharacterized protein</fullName>
    </submittedName>
</protein>
<evidence type="ECO:0000313" key="2">
    <source>
        <dbReference type="EMBL" id="TNN77131.1"/>
    </source>
</evidence>
<dbReference type="EMBL" id="SRLO01000086">
    <property type="protein sequence ID" value="TNN77131.1"/>
    <property type="molecule type" value="Genomic_DNA"/>
</dbReference>
<keyword evidence="3" id="KW-1185">Reference proteome</keyword>
<sequence>MEGGGGLTTWEEHAKSSWRMSVPLLQAMTLALREASSSSLASSFSRVNPLRGITTSRPLRQEVGQRSFPPSPAYNTRSYSTPPSNCSDRYPSRTLLLQRLTGQWAQSWEW</sequence>
<comment type="caution">
    <text evidence="2">The sequence shown here is derived from an EMBL/GenBank/DDBJ whole genome shotgun (WGS) entry which is preliminary data.</text>
</comment>